<dbReference type="Proteomes" id="UP000214746">
    <property type="component" value="Unassembled WGS sequence"/>
</dbReference>
<proteinExistence type="predicted"/>
<dbReference type="AlphaFoldDB" id="A0A2W1NYI5"/>
<feature type="compositionally biased region" description="Basic and acidic residues" evidence="1">
    <location>
        <begin position="1"/>
        <end position="32"/>
    </location>
</feature>
<dbReference type="RefSeq" id="WP_089198564.1">
    <property type="nucleotide sequence ID" value="NZ_NHRJ02000001.1"/>
</dbReference>
<sequence length="75" mass="8473">MAGNDYKNEDLATSVKEHEKFSRNKGSDKPIDKVINGSMAPDMAEIKRLGDDMQDMKTEQELSKRGMVDDPKQND</sequence>
<feature type="region of interest" description="Disordered" evidence="1">
    <location>
        <begin position="1"/>
        <end position="75"/>
    </location>
</feature>
<evidence type="ECO:0000313" key="2">
    <source>
        <dbReference type="EMBL" id="PZE22796.1"/>
    </source>
</evidence>
<reference evidence="2" key="1">
    <citation type="submission" date="2018-06" db="EMBL/GenBank/DDBJ databases">
        <title>Paenibacillus xerothermodurans sp. nov. an extremely dry heat resistant spore forming bacterium isolated from the soil of Cape Canaveral, Florida.</title>
        <authorList>
            <person name="Seuylemezian A."/>
            <person name="Kaur N."/>
            <person name="Patil P."/>
            <person name="Patil P."/>
            <person name="Mayilraj S."/>
            <person name="Vaishampayan P."/>
        </authorList>
    </citation>
    <scope>NUCLEOTIDE SEQUENCE [LARGE SCALE GENOMIC DNA]</scope>
    <source>
        <strain evidence="2">ATCC 27380</strain>
    </source>
</reference>
<evidence type="ECO:0000256" key="1">
    <source>
        <dbReference type="SAM" id="MobiDB-lite"/>
    </source>
</evidence>
<accession>A0A2W1NYI5</accession>
<evidence type="ECO:0000313" key="3">
    <source>
        <dbReference type="Proteomes" id="UP000214746"/>
    </source>
</evidence>
<dbReference type="OrthoDB" id="2680441at2"/>
<gene>
    <name evidence="2" type="ORF">CBW46_003270</name>
</gene>
<dbReference type="EMBL" id="NHRJ02000001">
    <property type="protein sequence ID" value="PZE22796.1"/>
    <property type="molecule type" value="Genomic_DNA"/>
</dbReference>
<protein>
    <submittedName>
        <fullName evidence="2">Uncharacterized protein</fullName>
    </submittedName>
</protein>
<keyword evidence="3" id="KW-1185">Reference proteome</keyword>
<feature type="compositionally biased region" description="Basic and acidic residues" evidence="1">
    <location>
        <begin position="44"/>
        <end position="75"/>
    </location>
</feature>
<name>A0A2W1NYI5_PAEXE</name>
<comment type="caution">
    <text evidence="2">The sequence shown here is derived from an EMBL/GenBank/DDBJ whole genome shotgun (WGS) entry which is preliminary data.</text>
</comment>
<organism evidence="2 3">
    <name type="scientific">Paenibacillus xerothermodurans</name>
    <dbReference type="NCBI Taxonomy" id="1977292"/>
    <lineage>
        <taxon>Bacteria</taxon>
        <taxon>Bacillati</taxon>
        <taxon>Bacillota</taxon>
        <taxon>Bacilli</taxon>
        <taxon>Bacillales</taxon>
        <taxon>Paenibacillaceae</taxon>
        <taxon>Paenibacillus</taxon>
    </lineage>
</organism>